<dbReference type="GO" id="GO:0016491">
    <property type="term" value="F:oxidoreductase activity"/>
    <property type="evidence" value="ECO:0007669"/>
    <property type="project" value="InterPro"/>
</dbReference>
<feature type="domain" description="Nitroreductase" evidence="1">
    <location>
        <begin position="57"/>
        <end position="237"/>
    </location>
</feature>
<dbReference type="InterPro" id="IPR020051">
    <property type="entry name" value="SagB-type_dehydrogenase"/>
</dbReference>
<dbReference type="Pfam" id="PF00881">
    <property type="entry name" value="Nitroreductase"/>
    <property type="match status" value="1"/>
</dbReference>
<name>A0A855X5B3_9BACT</name>
<accession>A0A855X5B3</accession>
<reference evidence="2 3" key="1">
    <citation type="journal article" date="2018" name="ISME J.">
        <title>A methanotrophic archaeon couples anaerobic oxidation of methane to Fe(III) reduction.</title>
        <authorList>
            <person name="Cai C."/>
            <person name="Leu A.O."/>
            <person name="Xie G.J."/>
            <person name="Guo J."/>
            <person name="Feng Y."/>
            <person name="Zhao J.X."/>
            <person name="Tyson G.W."/>
            <person name="Yuan Z."/>
            <person name="Hu S."/>
        </authorList>
    </citation>
    <scope>NUCLEOTIDE SEQUENCE [LARGE SCALE GENOMIC DNA]</scope>
    <source>
        <strain evidence="2">FeB_12</strain>
    </source>
</reference>
<dbReference type="PANTHER" id="PTHR43745">
    <property type="entry name" value="NITROREDUCTASE MJ1384-RELATED"/>
    <property type="match status" value="1"/>
</dbReference>
<dbReference type="AlphaFoldDB" id="A0A855X5B3"/>
<gene>
    <name evidence="2" type="ORF">C3F09_07310</name>
</gene>
<dbReference type="InterPro" id="IPR029479">
    <property type="entry name" value="Nitroreductase"/>
</dbReference>
<dbReference type="InterPro" id="IPR052544">
    <property type="entry name" value="Bacteriocin_Proc_Enz"/>
</dbReference>
<protein>
    <submittedName>
        <fullName evidence="2">Nitroreductase</fullName>
    </submittedName>
</protein>
<dbReference type="EMBL" id="PQAP01000099">
    <property type="protein sequence ID" value="PWB71889.1"/>
    <property type="molecule type" value="Genomic_DNA"/>
</dbReference>
<dbReference type="Gene3D" id="3.40.109.10">
    <property type="entry name" value="NADH Oxidase"/>
    <property type="match status" value="1"/>
</dbReference>
<comment type="caution">
    <text evidence="2">The sequence shown here is derived from an EMBL/GenBank/DDBJ whole genome shotgun (WGS) entry which is preliminary data.</text>
</comment>
<proteinExistence type="predicted"/>
<dbReference type="SUPFAM" id="SSF55469">
    <property type="entry name" value="FMN-dependent nitroreductase-like"/>
    <property type="match status" value="1"/>
</dbReference>
<dbReference type="NCBIfam" id="TIGR03605">
    <property type="entry name" value="antibiot_sagB"/>
    <property type="match status" value="1"/>
</dbReference>
<dbReference type="PANTHER" id="PTHR43745:SF2">
    <property type="entry name" value="NITROREDUCTASE MJ1384-RELATED"/>
    <property type="match status" value="1"/>
</dbReference>
<evidence type="ECO:0000313" key="2">
    <source>
        <dbReference type="EMBL" id="PWB71889.1"/>
    </source>
</evidence>
<dbReference type="InterPro" id="IPR000415">
    <property type="entry name" value="Nitroreductase-like"/>
</dbReference>
<sequence length="240" mass="25409">MSIGLRFQQETCYDTGGSVGKNIGYGARVPEFKTYDGAPAAKLPAAAAGDLSVDNAIHRRKSIRTYADMPVSLNQLTRLLIAADGITQVDSRIAHRSIPSAGALNPLEVYVAVSQVSGLDSGLYHFKVMDTSLELVKPGPVSAKLQAAALGQESVGNAPLALVITARFDRTTRKYADRGYRYVYMEVGGAMQSVYLQATALGLGTVAVGAFEDAKVNELLGLDGRTESALLILPVGYPAD</sequence>
<evidence type="ECO:0000259" key="1">
    <source>
        <dbReference type="Pfam" id="PF00881"/>
    </source>
</evidence>
<dbReference type="Proteomes" id="UP000250918">
    <property type="component" value="Unassembled WGS sequence"/>
</dbReference>
<dbReference type="CDD" id="cd02142">
    <property type="entry name" value="McbC_SagB-like_oxidoreductase"/>
    <property type="match status" value="1"/>
</dbReference>
<organism evidence="2 3">
    <name type="scientific">candidate division GN15 bacterium</name>
    <dbReference type="NCBI Taxonomy" id="2072418"/>
    <lineage>
        <taxon>Bacteria</taxon>
        <taxon>candidate division GN15</taxon>
    </lineage>
</organism>
<evidence type="ECO:0000313" key="3">
    <source>
        <dbReference type="Proteomes" id="UP000250918"/>
    </source>
</evidence>